<dbReference type="AlphaFoldDB" id="A0A2S2C475"/>
<dbReference type="OrthoDB" id="4471759at2"/>
<evidence type="ECO:0000313" key="2">
    <source>
        <dbReference type="EMBL" id="AWK75604.1"/>
    </source>
</evidence>
<accession>A0A2S2C475</accession>
<evidence type="ECO:0000256" key="1">
    <source>
        <dbReference type="SAM" id="MobiDB-lite"/>
    </source>
</evidence>
<dbReference type="Proteomes" id="UP000245711">
    <property type="component" value="Chromosome"/>
</dbReference>
<name>A0A2S2C475_9NOCA</name>
<evidence type="ECO:0000313" key="3">
    <source>
        <dbReference type="Proteomes" id="UP000245711"/>
    </source>
</evidence>
<reference evidence="2 3" key="1">
    <citation type="submission" date="2017-05" db="EMBL/GenBank/DDBJ databases">
        <title>Isolation of Rhodococcus sp. S2-17 biodegrading of BP-3.</title>
        <authorList>
            <person name="Lee Y."/>
            <person name="Kim K.H."/>
            <person name="Chun B.H."/>
            <person name="Jung H.S."/>
            <person name="Jeon C.O."/>
        </authorList>
    </citation>
    <scope>NUCLEOTIDE SEQUENCE [LARGE SCALE GENOMIC DNA]</scope>
    <source>
        <strain evidence="2 3">S2-17</strain>
    </source>
</reference>
<protein>
    <submittedName>
        <fullName evidence="2">Uncharacterized protein</fullName>
    </submittedName>
</protein>
<dbReference type="EMBL" id="CP021354">
    <property type="protein sequence ID" value="AWK75604.1"/>
    <property type="molecule type" value="Genomic_DNA"/>
</dbReference>
<organism evidence="2 3">
    <name type="scientific">Rhodococcus oxybenzonivorans</name>
    <dbReference type="NCBI Taxonomy" id="1990687"/>
    <lineage>
        <taxon>Bacteria</taxon>
        <taxon>Bacillati</taxon>
        <taxon>Actinomycetota</taxon>
        <taxon>Actinomycetes</taxon>
        <taxon>Mycobacteriales</taxon>
        <taxon>Nocardiaceae</taxon>
        <taxon>Rhodococcus</taxon>
    </lineage>
</organism>
<dbReference type="KEGG" id="roz:CBI38_16125"/>
<sequence length="65" mass="7439">MPKYKVTLRDGSSSDRTFESDFQAINETHRPTESVASIVRIDRYDDDGDPHGVWSAAPTRRTQRD</sequence>
<gene>
    <name evidence="2" type="ORF">CBI38_16125</name>
</gene>
<feature type="region of interest" description="Disordered" evidence="1">
    <location>
        <begin position="43"/>
        <end position="65"/>
    </location>
</feature>
<proteinExistence type="predicted"/>
<keyword evidence="3" id="KW-1185">Reference proteome</keyword>